<proteinExistence type="predicted"/>
<dbReference type="SUPFAM" id="SSF48371">
    <property type="entry name" value="ARM repeat"/>
    <property type="match status" value="1"/>
</dbReference>
<dbReference type="GeneID" id="25740921"/>
<gene>
    <name evidence="7" type="ORF">MNEG_8045</name>
</gene>
<dbReference type="GO" id="GO:0031267">
    <property type="term" value="F:small GTPase binding"/>
    <property type="evidence" value="ECO:0007669"/>
    <property type="project" value="InterPro"/>
</dbReference>
<feature type="domain" description="Importin N-terminal" evidence="6">
    <location>
        <begin position="29"/>
        <end position="109"/>
    </location>
</feature>
<evidence type="ECO:0000313" key="8">
    <source>
        <dbReference type="Proteomes" id="UP000054498"/>
    </source>
</evidence>
<dbReference type="AlphaFoldDB" id="A0A0D2KX86"/>
<dbReference type="PROSITE" id="PS50166">
    <property type="entry name" value="IMPORTIN_B_NT"/>
    <property type="match status" value="1"/>
</dbReference>
<dbReference type="InterPro" id="IPR040122">
    <property type="entry name" value="Importin_beta"/>
</dbReference>
<evidence type="ECO:0000256" key="1">
    <source>
        <dbReference type="ARBA" id="ARBA00004496"/>
    </source>
</evidence>
<dbReference type="InterPro" id="IPR016024">
    <property type="entry name" value="ARM-type_fold"/>
</dbReference>
<evidence type="ECO:0000313" key="7">
    <source>
        <dbReference type="EMBL" id="KIY99918.1"/>
    </source>
</evidence>
<reference evidence="7 8" key="1">
    <citation type="journal article" date="2013" name="BMC Genomics">
        <title>Reconstruction of the lipid metabolism for the microalga Monoraphidium neglectum from its genome sequence reveals characteristics suitable for biofuel production.</title>
        <authorList>
            <person name="Bogen C."/>
            <person name="Al-Dilaimi A."/>
            <person name="Albersmeier A."/>
            <person name="Wichmann J."/>
            <person name="Grundmann M."/>
            <person name="Rupp O."/>
            <person name="Lauersen K.J."/>
            <person name="Blifernez-Klassen O."/>
            <person name="Kalinowski J."/>
            <person name="Goesmann A."/>
            <person name="Mussgnug J.H."/>
            <person name="Kruse O."/>
        </authorList>
    </citation>
    <scope>NUCLEOTIDE SEQUENCE [LARGE SCALE GENOMIC DNA]</scope>
    <source>
        <strain evidence="7 8">SAG 48.87</strain>
    </source>
</reference>
<evidence type="ECO:0000256" key="3">
    <source>
        <dbReference type="ARBA" id="ARBA00022490"/>
    </source>
</evidence>
<protein>
    <submittedName>
        <fullName evidence="7">Importin subunit beta-1</fullName>
    </submittedName>
</protein>
<evidence type="ECO:0000256" key="5">
    <source>
        <dbReference type="ARBA" id="ARBA00022927"/>
    </source>
</evidence>
<dbReference type="EMBL" id="KK101704">
    <property type="protein sequence ID" value="KIY99918.1"/>
    <property type="molecule type" value="Genomic_DNA"/>
</dbReference>
<dbReference type="Proteomes" id="UP000054498">
    <property type="component" value="Unassembled WGS sequence"/>
</dbReference>
<evidence type="ECO:0000259" key="6">
    <source>
        <dbReference type="PROSITE" id="PS50166"/>
    </source>
</evidence>
<dbReference type="InterPro" id="IPR011989">
    <property type="entry name" value="ARM-like"/>
</dbReference>
<comment type="subcellular location">
    <subcellularLocation>
        <location evidence="1">Cytoplasm</location>
    </subcellularLocation>
</comment>
<dbReference type="PANTHER" id="PTHR10527">
    <property type="entry name" value="IMPORTIN BETA"/>
    <property type="match status" value="1"/>
</dbReference>
<dbReference type="InterPro" id="IPR001494">
    <property type="entry name" value="Importin-beta_N"/>
</dbReference>
<dbReference type="GO" id="GO:0005737">
    <property type="term" value="C:cytoplasm"/>
    <property type="evidence" value="ECO:0007669"/>
    <property type="project" value="UniProtKB-SubCell"/>
</dbReference>
<dbReference type="SMART" id="SM00913">
    <property type="entry name" value="IBN_N"/>
    <property type="match status" value="1"/>
</dbReference>
<dbReference type="RefSeq" id="XP_013898938.1">
    <property type="nucleotide sequence ID" value="XM_014043484.1"/>
</dbReference>
<dbReference type="Pfam" id="PF03810">
    <property type="entry name" value="IBN_N"/>
    <property type="match status" value="1"/>
</dbReference>
<dbReference type="STRING" id="145388.A0A0D2KX86"/>
<dbReference type="GO" id="GO:0006606">
    <property type="term" value="P:protein import into nucleus"/>
    <property type="evidence" value="ECO:0007669"/>
    <property type="project" value="InterPro"/>
</dbReference>
<name>A0A0D2KX86_9CHLO</name>
<evidence type="ECO:0000256" key="4">
    <source>
        <dbReference type="ARBA" id="ARBA00022737"/>
    </source>
</evidence>
<dbReference type="Gene3D" id="1.25.10.10">
    <property type="entry name" value="Leucine-rich Repeat Variant"/>
    <property type="match status" value="1"/>
</dbReference>
<evidence type="ECO:0000256" key="2">
    <source>
        <dbReference type="ARBA" id="ARBA00022448"/>
    </source>
</evidence>
<sequence>MAAAGAPSIEVTRLLLHAQDPDPGVRGQAEQQIQYFQEQNYAGFLGSLAYELANAEKPPESRRLAGIVLKNNLDAKDDARKAALVSRWEAVEPPLRASIRGALLQALAMEPQEVRGTVALVVAKVAAIELPRGGWGELVPALMANMSASPPDHGVRQATLQALGYVCEEMGSLKDDVLSAEQINMVLTAVVSGMRPEEPSVETRLAAVEALQNAIEFADHNFGNESERNYIMQVVCQGTVAGDARIRVQSFACLHEIAANYYVRLPPYMQEIFNLTVKAIREDEEDVALQAVEFWSTLCDYELELLEEEGEDTEESHNFIKAATPHLVPVLLEQLVKQEEGQEQDESTWNLAMSAGTCLGLVARVAGNDVVPVVMPFVTTHIAKAGGPDDWRWREASTFAFGSIVEGPSADSLVQLVQQAMPFLLQVSVCECV</sequence>
<keyword evidence="3" id="KW-0963">Cytoplasm</keyword>
<dbReference type="OrthoDB" id="10263328at2759"/>
<keyword evidence="4" id="KW-0677">Repeat</keyword>
<keyword evidence="2" id="KW-0813">Transport</keyword>
<accession>A0A0D2KX86</accession>
<keyword evidence="8" id="KW-1185">Reference proteome</keyword>
<keyword evidence="5" id="KW-0653">Protein transport</keyword>
<organism evidence="7 8">
    <name type="scientific">Monoraphidium neglectum</name>
    <dbReference type="NCBI Taxonomy" id="145388"/>
    <lineage>
        <taxon>Eukaryota</taxon>
        <taxon>Viridiplantae</taxon>
        <taxon>Chlorophyta</taxon>
        <taxon>core chlorophytes</taxon>
        <taxon>Chlorophyceae</taxon>
        <taxon>CS clade</taxon>
        <taxon>Sphaeropleales</taxon>
        <taxon>Selenastraceae</taxon>
        <taxon>Monoraphidium</taxon>
    </lineage>
</organism>
<dbReference type="KEGG" id="mng:MNEG_8045"/>